<dbReference type="Proteomes" id="UP000029643">
    <property type="component" value="Unassembled WGS sequence"/>
</dbReference>
<dbReference type="EMBL" id="BBNU01000008">
    <property type="protein sequence ID" value="GAL79999.1"/>
    <property type="molecule type" value="Genomic_DNA"/>
</dbReference>
<sequence length="37" mass="4506">MDSKYFGIITDKYFINKENIDQDSYLVEKIFLKRKVC</sequence>
<evidence type="ECO:0000313" key="1">
    <source>
        <dbReference type="EMBL" id="GAL79999.1"/>
    </source>
</evidence>
<name>A0A090WX81_9FLAO</name>
<dbReference type="AlphaFoldDB" id="A0A090WX81"/>
<proteinExistence type="predicted"/>
<comment type="caution">
    <text evidence="1">The sequence shown here is derived from an EMBL/GenBank/DDBJ whole genome shotgun (WGS) entry which is preliminary data.</text>
</comment>
<reference evidence="1" key="1">
    <citation type="journal article" date="2014" name="Genome Announc.">
        <title>Draft Genome Sequences of Marine Flavobacterium Algibacter lectus Strains SS8 and NR4.</title>
        <authorList>
            <person name="Takatani N."/>
            <person name="Nakanishi M."/>
            <person name="Meirelles P."/>
            <person name="Mino S."/>
            <person name="Suda W."/>
            <person name="Oshima K."/>
            <person name="Hattori M."/>
            <person name="Ohkuma M."/>
            <person name="Hosokawa M."/>
            <person name="Miyashita K."/>
            <person name="Thompson F.L."/>
            <person name="Niwa A."/>
            <person name="Sawabe T."/>
            <person name="Sawabe T."/>
        </authorList>
    </citation>
    <scope>NUCLEOTIDE SEQUENCE [LARGE SCALE GENOMIC DNA]</scope>
    <source>
        <strain evidence="1">JCM 19274</strain>
    </source>
</reference>
<evidence type="ECO:0000313" key="2">
    <source>
        <dbReference type="Proteomes" id="UP000029643"/>
    </source>
</evidence>
<gene>
    <name evidence="1" type="ORF">JCM19274_2671</name>
</gene>
<organism evidence="1 2">
    <name type="scientific">Algibacter lectus</name>
    <dbReference type="NCBI Taxonomy" id="221126"/>
    <lineage>
        <taxon>Bacteria</taxon>
        <taxon>Pseudomonadati</taxon>
        <taxon>Bacteroidota</taxon>
        <taxon>Flavobacteriia</taxon>
        <taxon>Flavobacteriales</taxon>
        <taxon>Flavobacteriaceae</taxon>
        <taxon>Algibacter</taxon>
    </lineage>
</organism>
<protein>
    <submittedName>
        <fullName evidence="1">Uncharacterized protein</fullName>
    </submittedName>
</protein>
<accession>A0A090WX81</accession>